<proteinExistence type="predicted"/>
<dbReference type="AlphaFoldDB" id="A0A1G2P8F1"/>
<name>A0A1G2P8F1_9BACT</name>
<evidence type="ECO:0000313" key="2">
    <source>
        <dbReference type="EMBL" id="OHA43841.1"/>
    </source>
</evidence>
<keyword evidence="1" id="KW-0175">Coiled coil</keyword>
<sequence>MPQGGERIMTKYKLIQENRALRRKNAELMQALKQKKKDDRENGLSEVAILHAISALRESKRLS</sequence>
<gene>
    <name evidence="2" type="ORF">A3G59_01575</name>
</gene>
<reference evidence="2 3" key="1">
    <citation type="journal article" date="2016" name="Nat. Commun.">
        <title>Thousands of microbial genomes shed light on interconnected biogeochemical processes in an aquifer system.</title>
        <authorList>
            <person name="Anantharaman K."/>
            <person name="Brown C.T."/>
            <person name="Hug L.A."/>
            <person name="Sharon I."/>
            <person name="Castelle C.J."/>
            <person name="Probst A.J."/>
            <person name="Thomas B.C."/>
            <person name="Singh A."/>
            <person name="Wilkins M.J."/>
            <person name="Karaoz U."/>
            <person name="Brodie E.L."/>
            <person name="Williams K.H."/>
            <person name="Hubbard S.S."/>
            <person name="Banfield J.F."/>
        </authorList>
    </citation>
    <scope>NUCLEOTIDE SEQUENCE [LARGE SCALE GENOMIC DNA]</scope>
</reference>
<protein>
    <submittedName>
        <fullName evidence="2">Uncharacterized protein</fullName>
    </submittedName>
</protein>
<evidence type="ECO:0000313" key="3">
    <source>
        <dbReference type="Proteomes" id="UP000176881"/>
    </source>
</evidence>
<dbReference type="Proteomes" id="UP000176881">
    <property type="component" value="Unassembled WGS sequence"/>
</dbReference>
<organism evidence="2 3">
    <name type="scientific">Candidatus Taylorbacteria bacterium RIFCSPLOWO2_12_FULL_47_20</name>
    <dbReference type="NCBI Taxonomy" id="1802335"/>
    <lineage>
        <taxon>Bacteria</taxon>
        <taxon>Candidatus Tayloriibacteriota</taxon>
    </lineage>
</organism>
<dbReference type="EMBL" id="MHSN01000041">
    <property type="protein sequence ID" value="OHA43841.1"/>
    <property type="molecule type" value="Genomic_DNA"/>
</dbReference>
<accession>A0A1G2P8F1</accession>
<comment type="caution">
    <text evidence="2">The sequence shown here is derived from an EMBL/GenBank/DDBJ whole genome shotgun (WGS) entry which is preliminary data.</text>
</comment>
<feature type="coiled-coil region" evidence="1">
    <location>
        <begin position="14"/>
        <end position="41"/>
    </location>
</feature>
<evidence type="ECO:0000256" key="1">
    <source>
        <dbReference type="SAM" id="Coils"/>
    </source>
</evidence>